<evidence type="ECO:0000259" key="7">
    <source>
        <dbReference type="SMART" id="SM00563"/>
    </source>
</evidence>
<evidence type="ECO:0000256" key="5">
    <source>
        <dbReference type="ARBA" id="ARBA00023315"/>
    </source>
</evidence>
<evidence type="ECO:0000256" key="6">
    <source>
        <dbReference type="SAM" id="Phobius"/>
    </source>
</evidence>
<dbReference type="AlphaFoldDB" id="A0A0D6MI52"/>
<protein>
    <submittedName>
        <fullName evidence="8">1-acyl-sn-glycerol-3-phosphate acyltransferase</fullName>
    </submittedName>
</protein>
<dbReference type="Proteomes" id="UP000032679">
    <property type="component" value="Unassembled WGS sequence"/>
</dbReference>
<comment type="pathway">
    <text evidence="1">Lipid metabolism.</text>
</comment>
<reference evidence="8 9" key="1">
    <citation type="submission" date="2012-10" db="EMBL/GenBank/DDBJ databases">
        <title>Genome sequencing of Tanticharoenia sakaeratensis NBRC 103193.</title>
        <authorList>
            <person name="Azuma Y."/>
            <person name="Hadano H."/>
            <person name="Hirakawa H."/>
            <person name="Matsushita K."/>
        </authorList>
    </citation>
    <scope>NUCLEOTIDE SEQUENCE [LARGE SCALE GENOMIC DNA]</scope>
    <source>
        <strain evidence="8 9">NBRC 103193</strain>
    </source>
</reference>
<evidence type="ECO:0000256" key="3">
    <source>
        <dbReference type="ARBA" id="ARBA00022679"/>
    </source>
</evidence>
<evidence type="ECO:0000313" key="9">
    <source>
        <dbReference type="Proteomes" id="UP000032679"/>
    </source>
</evidence>
<evidence type="ECO:0000256" key="1">
    <source>
        <dbReference type="ARBA" id="ARBA00005189"/>
    </source>
</evidence>
<accession>A0A0D6MI52</accession>
<keyword evidence="2" id="KW-0444">Lipid biosynthesis</keyword>
<keyword evidence="4" id="KW-0443">Lipid metabolism</keyword>
<evidence type="ECO:0000256" key="4">
    <source>
        <dbReference type="ARBA" id="ARBA00023098"/>
    </source>
</evidence>
<organism evidence="8 9">
    <name type="scientific">Tanticharoenia sakaeratensis NBRC 103193</name>
    <dbReference type="NCBI Taxonomy" id="1231623"/>
    <lineage>
        <taxon>Bacteria</taxon>
        <taxon>Pseudomonadati</taxon>
        <taxon>Pseudomonadota</taxon>
        <taxon>Alphaproteobacteria</taxon>
        <taxon>Acetobacterales</taxon>
        <taxon>Acetobacteraceae</taxon>
        <taxon>Tanticharoenia</taxon>
    </lineage>
</organism>
<keyword evidence="9" id="KW-1185">Reference proteome</keyword>
<dbReference type="STRING" id="1231623.Tasa_009_082"/>
<evidence type="ECO:0000313" key="8">
    <source>
        <dbReference type="EMBL" id="GAN53287.1"/>
    </source>
</evidence>
<keyword evidence="6" id="KW-0472">Membrane</keyword>
<feature type="transmembrane region" description="Helical" evidence="6">
    <location>
        <begin position="42"/>
        <end position="62"/>
    </location>
</feature>
<dbReference type="CDD" id="cd07989">
    <property type="entry name" value="LPLAT_AGPAT-like"/>
    <property type="match status" value="1"/>
</dbReference>
<dbReference type="SUPFAM" id="SSF69593">
    <property type="entry name" value="Glycerol-3-phosphate (1)-acyltransferase"/>
    <property type="match status" value="1"/>
</dbReference>
<gene>
    <name evidence="8" type="ORF">Tasa_009_082</name>
</gene>
<comment type="caution">
    <text evidence="8">The sequence shown here is derived from an EMBL/GenBank/DDBJ whole genome shotgun (WGS) entry which is preliminary data.</text>
</comment>
<dbReference type="GO" id="GO:0006654">
    <property type="term" value="P:phosphatidic acid biosynthetic process"/>
    <property type="evidence" value="ECO:0007669"/>
    <property type="project" value="TreeGrafter"/>
</dbReference>
<dbReference type="Pfam" id="PF01553">
    <property type="entry name" value="Acyltransferase"/>
    <property type="match status" value="1"/>
</dbReference>
<proteinExistence type="predicted"/>
<keyword evidence="6" id="KW-1133">Transmembrane helix</keyword>
<keyword evidence="3 8" id="KW-0808">Transferase</keyword>
<keyword evidence="5 8" id="KW-0012">Acyltransferase</keyword>
<sequence>MEHGKSASATRVRRVLPTADIDDAPHAGAASVWRKIRATRRLLGVLVWSIIGCTTQTILVRLRGPSKIWFARFFWRTTCRLIGLEIRIEGALAGTIRDRAAVARGERPVIFVANHSSWLDIPAIGSVLPTVFVAKDEVGRWPIMGTISRLGRTIFVSRQRNNTGRELSEMTNRLADGDNLILFPEGTSSDGGRVLPFLSSFFAIAKPGRLDARALQTTDAIPAVPPVVIQPVSVVYDRLEGLPVSRSRRSVFSWYGDMDLAPHVWKFCQWRNTRATVILHPPLYPDAFRTRKALANEAWRVISDGAADLRHR</sequence>
<dbReference type="PANTHER" id="PTHR10434">
    <property type="entry name" value="1-ACYL-SN-GLYCEROL-3-PHOSPHATE ACYLTRANSFERASE"/>
    <property type="match status" value="1"/>
</dbReference>
<dbReference type="InterPro" id="IPR002123">
    <property type="entry name" value="Plipid/glycerol_acylTrfase"/>
</dbReference>
<keyword evidence="6" id="KW-0812">Transmembrane</keyword>
<dbReference type="EMBL" id="BALE01000009">
    <property type="protein sequence ID" value="GAN53287.1"/>
    <property type="molecule type" value="Genomic_DNA"/>
</dbReference>
<dbReference type="SMART" id="SM00563">
    <property type="entry name" value="PlsC"/>
    <property type="match status" value="1"/>
</dbReference>
<evidence type="ECO:0000256" key="2">
    <source>
        <dbReference type="ARBA" id="ARBA00022516"/>
    </source>
</evidence>
<name>A0A0D6MI52_9PROT</name>
<feature type="domain" description="Phospholipid/glycerol acyltransferase" evidence="7">
    <location>
        <begin position="109"/>
        <end position="237"/>
    </location>
</feature>
<dbReference type="GO" id="GO:0003841">
    <property type="term" value="F:1-acylglycerol-3-phosphate O-acyltransferase activity"/>
    <property type="evidence" value="ECO:0007669"/>
    <property type="project" value="TreeGrafter"/>
</dbReference>
<dbReference type="PANTHER" id="PTHR10434:SF64">
    <property type="entry name" value="1-ACYL-SN-GLYCEROL-3-PHOSPHATE ACYLTRANSFERASE-RELATED"/>
    <property type="match status" value="1"/>
</dbReference>